<feature type="region of interest" description="Disordered" evidence="1">
    <location>
        <begin position="36"/>
        <end position="64"/>
    </location>
</feature>
<keyword evidence="3" id="KW-1185">Reference proteome</keyword>
<evidence type="ECO:0000256" key="1">
    <source>
        <dbReference type="SAM" id="MobiDB-lite"/>
    </source>
</evidence>
<dbReference type="EMBL" id="JANPWB010000013">
    <property type="protein sequence ID" value="KAJ1107678.1"/>
    <property type="molecule type" value="Genomic_DNA"/>
</dbReference>
<feature type="compositionally biased region" description="Basic residues" evidence="1">
    <location>
        <begin position="1"/>
        <end position="12"/>
    </location>
</feature>
<name>A0AAV7MVB1_PLEWA</name>
<reference evidence="2" key="1">
    <citation type="journal article" date="2022" name="bioRxiv">
        <title>Sequencing and chromosome-scale assembly of the giantPleurodeles waltlgenome.</title>
        <authorList>
            <person name="Brown T."/>
            <person name="Elewa A."/>
            <person name="Iarovenko S."/>
            <person name="Subramanian E."/>
            <person name="Araus A.J."/>
            <person name="Petzold A."/>
            <person name="Susuki M."/>
            <person name="Suzuki K.-i.T."/>
            <person name="Hayashi T."/>
            <person name="Toyoda A."/>
            <person name="Oliveira C."/>
            <person name="Osipova E."/>
            <person name="Leigh N.D."/>
            <person name="Simon A."/>
            <person name="Yun M.H."/>
        </authorList>
    </citation>
    <scope>NUCLEOTIDE SEQUENCE</scope>
    <source>
        <strain evidence="2">20211129_DDA</strain>
        <tissue evidence="2">Liver</tissue>
    </source>
</reference>
<evidence type="ECO:0000313" key="2">
    <source>
        <dbReference type="EMBL" id="KAJ1107678.1"/>
    </source>
</evidence>
<sequence length="158" mass="17232">MPRGYVPRRPRPRGTSGASFPDQEVFCLAPRNAEKLNGAGTFKAPEEEERRQNQTTMEEPTATLEKEKATLQPNFGRMRQQDAEASHALGRALLRLLFEAQEGDRPRVNSVPQPPGRGPVPVRGSIGTGPPEELQLNFTVAGGRGAEHCALPSGPRKN</sequence>
<gene>
    <name evidence="2" type="ORF">NDU88_005068</name>
</gene>
<comment type="caution">
    <text evidence="2">The sequence shown here is derived from an EMBL/GenBank/DDBJ whole genome shotgun (WGS) entry which is preliminary data.</text>
</comment>
<feature type="region of interest" description="Disordered" evidence="1">
    <location>
        <begin position="1"/>
        <end position="23"/>
    </location>
</feature>
<protein>
    <submittedName>
        <fullName evidence="2">Uncharacterized protein</fullName>
    </submittedName>
</protein>
<dbReference type="Proteomes" id="UP001066276">
    <property type="component" value="Chromosome 9"/>
</dbReference>
<evidence type="ECO:0000313" key="3">
    <source>
        <dbReference type="Proteomes" id="UP001066276"/>
    </source>
</evidence>
<proteinExistence type="predicted"/>
<feature type="region of interest" description="Disordered" evidence="1">
    <location>
        <begin position="104"/>
        <end position="133"/>
    </location>
</feature>
<organism evidence="2 3">
    <name type="scientific">Pleurodeles waltl</name>
    <name type="common">Iberian ribbed newt</name>
    <dbReference type="NCBI Taxonomy" id="8319"/>
    <lineage>
        <taxon>Eukaryota</taxon>
        <taxon>Metazoa</taxon>
        <taxon>Chordata</taxon>
        <taxon>Craniata</taxon>
        <taxon>Vertebrata</taxon>
        <taxon>Euteleostomi</taxon>
        <taxon>Amphibia</taxon>
        <taxon>Batrachia</taxon>
        <taxon>Caudata</taxon>
        <taxon>Salamandroidea</taxon>
        <taxon>Salamandridae</taxon>
        <taxon>Pleurodelinae</taxon>
        <taxon>Pleurodeles</taxon>
    </lineage>
</organism>
<dbReference type="AlphaFoldDB" id="A0AAV7MVB1"/>
<accession>A0AAV7MVB1</accession>